<dbReference type="GO" id="GO:0001578">
    <property type="term" value="P:microtubule bundle formation"/>
    <property type="evidence" value="ECO:0007669"/>
    <property type="project" value="TreeGrafter"/>
</dbReference>
<feature type="region of interest" description="Disordered" evidence="2">
    <location>
        <begin position="246"/>
        <end position="344"/>
    </location>
</feature>
<reference evidence="6" key="1">
    <citation type="journal article" date="2013" name="Nat. Genet.">
        <title>The draft genomes of soft-shell turtle and green sea turtle yield insights into the development and evolution of the turtle-specific body plan.</title>
        <authorList>
            <person name="Wang Z."/>
            <person name="Pascual-Anaya J."/>
            <person name="Zadissa A."/>
            <person name="Li W."/>
            <person name="Niimura Y."/>
            <person name="Huang Z."/>
            <person name="Li C."/>
            <person name="White S."/>
            <person name="Xiong Z."/>
            <person name="Fang D."/>
            <person name="Wang B."/>
            <person name="Ming Y."/>
            <person name="Chen Y."/>
            <person name="Zheng Y."/>
            <person name="Kuraku S."/>
            <person name="Pignatelli M."/>
            <person name="Herrero J."/>
            <person name="Beal K."/>
            <person name="Nozawa M."/>
            <person name="Li Q."/>
            <person name="Wang J."/>
            <person name="Zhang H."/>
            <person name="Yu L."/>
            <person name="Shigenobu S."/>
            <person name="Wang J."/>
            <person name="Liu J."/>
            <person name="Flicek P."/>
            <person name="Searle S."/>
            <person name="Wang J."/>
            <person name="Kuratani S."/>
            <person name="Yin Y."/>
            <person name="Aken B."/>
            <person name="Zhang G."/>
            <person name="Irie N."/>
        </authorList>
    </citation>
    <scope>NUCLEOTIDE SEQUENCE [LARGE SCALE GENOMIC DNA]</scope>
</reference>
<dbReference type="Pfam" id="PF15246">
    <property type="entry name" value="NCKAP5"/>
    <property type="match status" value="1"/>
</dbReference>
<feature type="signal peptide" evidence="3">
    <location>
        <begin position="1"/>
        <end position="26"/>
    </location>
</feature>
<organism evidence="5 6">
    <name type="scientific">Chelonia mydas</name>
    <name type="common">Green sea-turtle</name>
    <name type="synonym">Chelonia agassizi</name>
    <dbReference type="NCBI Taxonomy" id="8469"/>
    <lineage>
        <taxon>Eukaryota</taxon>
        <taxon>Metazoa</taxon>
        <taxon>Chordata</taxon>
        <taxon>Craniata</taxon>
        <taxon>Vertebrata</taxon>
        <taxon>Euteleostomi</taxon>
        <taxon>Archelosauria</taxon>
        <taxon>Testudinata</taxon>
        <taxon>Testudines</taxon>
        <taxon>Cryptodira</taxon>
        <taxon>Durocryptodira</taxon>
        <taxon>Americhelydia</taxon>
        <taxon>Chelonioidea</taxon>
        <taxon>Cheloniidae</taxon>
        <taxon>Chelonia</taxon>
    </lineage>
</organism>
<dbReference type="Proteomes" id="UP000031443">
    <property type="component" value="Unassembled WGS sequence"/>
</dbReference>
<evidence type="ECO:0000259" key="4">
    <source>
        <dbReference type="Pfam" id="PF15246"/>
    </source>
</evidence>
<dbReference type="InterPro" id="IPR026163">
    <property type="entry name" value="Nckap5l"/>
</dbReference>
<sequence length="344" mass="37568">MGILALGLHFLLSLCGLLFLRPAADRSACYQSLGICQASLLVAGAHPWLVSVTASPGDALELLPTKPGRTLGKSPLCERAEVTREGWKVLLGLGSGPWNEGSMSEAVAGRGDMKPEEGGSKPGTSQELLQRLRELEAENSALAQANENQRETYERCLDEVANHVVQALLNQKPSTNGLALERARPHACGILMEQTQNELQVMYQEVTAENFMQQLLNRVDGKEAYESRLEQKRELRDFQRVSHDIKDPRLFRPPRNGIIGDLRSCEETPKKSPDSKVREEIPSDDSLAESVNSQHFTAPPGAQPWGLVPNADPCHDEREGKPGALGLGLAELDPNAISPPHPES</sequence>
<dbReference type="PANTHER" id="PTHR21740:SF3">
    <property type="entry name" value="NCK-ASSOCIATED PROTEIN 5-LIKE"/>
    <property type="match status" value="1"/>
</dbReference>
<feature type="chain" id="PRO_5004079767" evidence="3">
    <location>
        <begin position="27"/>
        <end position="344"/>
    </location>
</feature>
<feature type="coiled-coil region" evidence="1">
    <location>
        <begin position="125"/>
        <end position="152"/>
    </location>
</feature>
<dbReference type="GO" id="GO:0035371">
    <property type="term" value="C:microtubule plus-end"/>
    <property type="evidence" value="ECO:0007669"/>
    <property type="project" value="TreeGrafter"/>
</dbReference>
<evidence type="ECO:0000313" key="6">
    <source>
        <dbReference type="Proteomes" id="UP000031443"/>
    </source>
</evidence>
<accession>M7B2E0</accession>
<dbReference type="EMBL" id="KB546351">
    <property type="protein sequence ID" value="EMP31229.1"/>
    <property type="molecule type" value="Genomic_DNA"/>
</dbReference>
<keyword evidence="1" id="KW-0175">Coiled coil</keyword>
<keyword evidence="6" id="KW-1185">Reference proteome</keyword>
<dbReference type="GO" id="GO:0007019">
    <property type="term" value="P:microtubule depolymerization"/>
    <property type="evidence" value="ECO:0007669"/>
    <property type="project" value="TreeGrafter"/>
</dbReference>
<proteinExistence type="predicted"/>
<protein>
    <submittedName>
        <fullName evidence="5">Nck-associated protein 5-like protein</fullName>
    </submittedName>
</protein>
<keyword evidence="3" id="KW-0732">Signal</keyword>
<dbReference type="PANTHER" id="PTHR21740">
    <property type="entry name" value="NCK-ASSOCIATED PROTEIN 5"/>
    <property type="match status" value="1"/>
</dbReference>
<feature type="region of interest" description="Disordered" evidence="2">
    <location>
        <begin position="104"/>
        <end position="124"/>
    </location>
</feature>
<dbReference type="AlphaFoldDB" id="M7B2E0"/>
<evidence type="ECO:0000256" key="3">
    <source>
        <dbReference type="SAM" id="SignalP"/>
    </source>
</evidence>
<feature type="domain" description="Nck-associated protein 5 C-terminal" evidence="4">
    <location>
        <begin position="135"/>
        <end position="297"/>
    </location>
</feature>
<evidence type="ECO:0000313" key="5">
    <source>
        <dbReference type="EMBL" id="EMP31229.1"/>
    </source>
</evidence>
<dbReference type="InterPro" id="IPR032769">
    <property type="entry name" value="NCKAP5_C"/>
</dbReference>
<gene>
    <name evidence="5" type="ORF">UY3_11651</name>
</gene>
<name>M7B2E0_CHEMY</name>
<feature type="compositionally biased region" description="Basic and acidic residues" evidence="2">
    <location>
        <begin position="263"/>
        <end position="281"/>
    </location>
</feature>
<evidence type="ECO:0000256" key="2">
    <source>
        <dbReference type="SAM" id="MobiDB-lite"/>
    </source>
</evidence>
<dbReference type="STRING" id="8469.M7B2E0"/>
<evidence type="ECO:0000256" key="1">
    <source>
        <dbReference type="SAM" id="Coils"/>
    </source>
</evidence>